<dbReference type="GO" id="GO:0016887">
    <property type="term" value="F:ATP hydrolysis activity"/>
    <property type="evidence" value="ECO:0007669"/>
    <property type="project" value="InterPro"/>
</dbReference>
<dbReference type="GO" id="GO:0005737">
    <property type="term" value="C:cytoplasm"/>
    <property type="evidence" value="ECO:0007669"/>
    <property type="project" value="UniProtKB-SubCell"/>
</dbReference>
<keyword evidence="5 8" id="KW-0547">Nucleotide-binding</keyword>
<keyword evidence="6 8" id="KW-0067">ATP-binding</keyword>
<dbReference type="InterPro" id="IPR053374">
    <property type="entry name" value="TCP-1_chaperonin"/>
</dbReference>
<dbReference type="InterPro" id="IPR027410">
    <property type="entry name" value="TCP-1-like_intermed_sf"/>
</dbReference>
<dbReference type="InterPro" id="IPR027409">
    <property type="entry name" value="GroEL-like_apical_dom_sf"/>
</dbReference>
<dbReference type="Gene3D" id="3.30.260.10">
    <property type="entry name" value="TCP-1-like chaperonin intermediate domain"/>
    <property type="match status" value="1"/>
</dbReference>
<evidence type="ECO:0000313" key="12">
    <source>
        <dbReference type="EMBL" id="KAA0174917.1"/>
    </source>
</evidence>
<feature type="region of interest" description="Disordered" evidence="10">
    <location>
        <begin position="1"/>
        <end position="45"/>
    </location>
</feature>
<dbReference type="InterPro" id="IPR012717">
    <property type="entry name" value="Chap_CCT_delta"/>
</dbReference>
<dbReference type="FunFam" id="3.50.7.10:FF:000010">
    <property type="entry name" value="T-complex protein 1 subunit delta"/>
    <property type="match status" value="1"/>
</dbReference>
<evidence type="ECO:0000313" key="11">
    <source>
        <dbReference type="EMBL" id="KAA0162052.1"/>
    </source>
</evidence>
<dbReference type="SUPFAM" id="SSF52029">
    <property type="entry name" value="GroEL apical domain-like"/>
    <property type="match status" value="1"/>
</dbReference>
<feature type="compositionally biased region" description="Low complexity" evidence="10">
    <location>
        <begin position="1"/>
        <end position="27"/>
    </location>
</feature>
<evidence type="ECO:0000256" key="7">
    <source>
        <dbReference type="ARBA" id="ARBA00023186"/>
    </source>
</evidence>
<dbReference type="PROSITE" id="PS00751">
    <property type="entry name" value="TCP1_2"/>
    <property type="match status" value="1"/>
</dbReference>
<dbReference type="InterPro" id="IPR054827">
    <property type="entry name" value="thermosome_alpha"/>
</dbReference>
<dbReference type="EMBL" id="VLTO01000018">
    <property type="protein sequence ID" value="KAA0174917.1"/>
    <property type="molecule type" value="Genomic_DNA"/>
</dbReference>
<dbReference type="PROSITE" id="PS00995">
    <property type="entry name" value="TCP1_3"/>
    <property type="match status" value="1"/>
</dbReference>
<dbReference type="SUPFAM" id="SSF48592">
    <property type="entry name" value="GroEL equatorial domain-like"/>
    <property type="match status" value="1"/>
</dbReference>
<dbReference type="InterPro" id="IPR027413">
    <property type="entry name" value="GROEL-like_equatorial_sf"/>
</dbReference>
<sequence length="556" mass="59084">MAAAAASSAAVPAAARAAAPVPRPVARTMRAEAASNERFADKQKEGDVRSKNIVAAKAVADAIRTSLGPKGMDKMIETKDGEVLITNDGATIMSHMQVFHPTARMLVELSKAQDIEAGDGTTSVVVLCGSMLNQCQKLLSKGIHPTHITEAFQSAATKAEEVLDSVAIPVDLEDRPSLVQAATTSLASKVISAHSDVLAPLAVDAVLRVLDPAMPDNVDLDNIKVVKALGGTVEEAELIEGLVFPKRASHVASGPTRIAGAKIGLIQFCLSAPKTDMENTVVVSEYSAMDRVLDSERKHILKLCKAIKASGCNVLLVQKSILRDAVTDLSLHYLAKMKIMVVTNVERDDIEFVSKTVGARPVAHIDHLTPEKLGSADLAEEVSTDGGKRIVKITGVPKPCPTVCLLVRGSNKLVLDEAERSMHDALCVVRAIVKKRALIVGGGAPETEVALKLTEWANTLTGMSSVCTRAFAEALEVIPYTLAENAGLYPIHIVTELRKRHAEGCSTAGINVRSGCISDLLKEDVRQPLLVSTSAIALATETVRMILKVDDIVPVR</sequence>
<dbReference type="AlphaFoldDB" id="A0A5A8EDX6"/>
<keyword evidence="4" id="KW-0963">Cytoplasm</keyword>
<evidence type="ECO:0000313" key="13">
    <source>
        <dbReference type="Proteomes" id="UP000322899"/>
    </source>
</evidence>
<evidence type="ECO:0000256" key="9">
    <source>
        <dbReference type="RuleBase" id="RU004192"/>
    </source>
</evidence>
<organism evidence="12 13">
    <name type="scientific">Cafeteria roenbergensis</name>
    <name type="common">Marine flagellate</name>
    <dbReference type="NCBI Taxonomy" id="33653"/>
    <lineage>
        <taxon>Eukaryota</taxon>
        <taxon>Sar</taxon>
        <taxon>Stramenopiles</taxon>
        <taxon>Bigyra</taxon>
        <taxon>Opalozoa</taxon>
        <taxon>Bicosoecida</taxon>
        <taxon>Cafeteriaceae</taxon>
        <taxon>Cafeteria</taxon>
    </lineage>
</organism>
<dbReference type="GO" id="GO:0051082">
    <property type="term" value="F:unfolded protein binding"/>
    <property type="evidence" value="ECO:0007669"/>
    <property type="project" value="InterPro"/>
</dbReference>
<comment type="similarity">
    <text evidence="2 8">Belongs to the TCP-1 chaperonin family.</text>
</comment>
<evidence type="ECO:0000256" key="6">
    <source>
        <dbReference type="ARBA" id="ARBA00022840"/>
    </source>
</evidence>
<dbReference type="NCBIfam" id="NF041083">
    <property type="entry name" value="thermosome_beta"/>
    <property type="match status" value="1"/>
</dbReference>
<dbReference type="InterPro" id="IPR017998">
    <property type="entry name" value="Chaperone_TCP-1"/>
</dbReference>
<dbReference type="EMBL" id="VLTM01000030">
    <property type="protein sequence ID" value="KAA0162052.1"/>
    <property type="molecule type" value="Genomic_DNA"/>
</dbReference>
<evidence type="ECO:0000256" key="5">
    <source>
        <dbReference type="ARBA" id="ARBA00022741"/>
    </source>
</evidence>
<evidence type="ECO:0000256" key="8">
    <source>
        <dbReference type="RuleBase" id="RU004187"/>
    </source>
</evidence>
<dbReference type="PANTHER" id="PTHR11353">
    <property type="entry name" value="CHAPERONIN"/>
    <property type="match status" value="1"/>
</dbReference>
<proteinExistence type="inferred from homology"/>
<evidence type="ECO:0000313" key="14">
    <source>
        <dbReference type="Proteomes" id="UP000325113"/>
    </source>
</evidence>
<dbReference type="SUPFAM" id="SSF54849">
    <property type="entry name" value="GroEL-intermediate domain like"/>
    <property type="match status" value="1"/>
</dbReference>
<evidence type="ECO:0000256" key="1">
    <source>
        <dbReference type="ARBA" id="ARBA00004496"/>
    </source>
</evidence>
<dbReference type="Gene3D" id="1.10.560.10">
    <property type="entry name" value="GroEL-like equatorial domain"/>
    <property type="match status" value="1"/>
</dbReference>
<dbReference type="GO" id="GO:0140662">
    <property type="term" value="F:ATP-dependent protein folding chaperone"/>
    <property type="evidence" value="ECO:0007669"/>
    <property type="project" value="InterPro"/>
</dbReference>
<dbReference type="Proteomes" id="UP000322899">
    <property type="component" value="Unassembled WGS sequence"/>
</dbReference>
<dbReference type="OrthoDB" id="10248520at2759"/>
<accession>A0A5A8EDX6</accession>
<dbReference type="GO" id="GO:0005524">
    <property type="term" value="F:ATP binding"/>
    <property type="evidence" value="ECO:0007669"/>
    <property type="project" value="UniProtKB-KW"/>
</dbReference>
<comment type="caution">
    <text evidence="12">The sequence shown here is derived from an EMBL/GenBank/DDBJ whole genome shotgun (WGS) entry which is preliminary data.</text>
</comment>
<dbReference type="NCBIfam" id="NF041082">
    <property type="entry name" value="thermosome_alpha"/>
    <property type="match status" value="1"/>
</dbReference>
<dbReference type="NCBIfam" id="TIGR02342">
    <property type="entry name" value="chap_CCT_delta"/>
    <property type="match status" value="1"/>
</dbReference>
<protein>
    <recommendedName>
        <fullName evidence="3 9">T-complex protein 1 subunit delta</fullName>
    </recommendedName>
</protein>
<evidence type="ECO:0000256" key="3">
    <source>
        <dbReference type="ARBA" id="ARBA00016107"/>
    </source>
</evidence>
<gene>
    <name evidence="12" type="ORF">FNF27_03632</name>
    <name evidence="11" type="ORF">FNF31_03463</name>
</gene>
<dbReference type="InterPro" id="IPR002423">
    <property type="entry name" value="Cpn60/GroEL/TCP-1"/>
</dbReference>
<name>A0A5A8EDX6_CAFRO</name>
<dbReference type="InterPro" id="IPR002194">
    <property type="entry name" value="Chaperonin_TCP-1_CS"/>
</dbReference>
<evidence type="ECO:0000256" key="2">
    <source>
        <dbReference type="ARBA" id="ARBA00008020"/>
    </source>
</evidence>
<dbReference type="PROSITE" id="PS00750">
    <property type="entry name" value="TCP1_1"/>
    <property type="match status" value="1"/>
</dbReference>
<keyword evidence="7 8" id="KW-0143">Chaperone</keyword>
<dbReference type="Proteomes" id="UP000325113">
    <property type="component" value="Unassembled WGS sequence"/>
</dbReference>
<dbReference type="Gene3D" id="3.50.7.10">
    <property type="entry name" value="GroEL"/>
    <property type="match status" value="1"/>
</dbReference>
<evidence type="ECO:0000256" key="4">
    <source>
        <dbReference type="ARBA" id="ARBA00022490"/>
    </source>
</evidence>
<dbReference type="CDD" id="cd03338">
    <property type="entry name" value="TCP1_delta"/>
    <property type="match status" value="1"/>
</dbReference>
<dbReference type="Pfam" id="PF00118">
    <property type="entry name" value="Cpn60_TCP1"/>
    <property type="match status" value="1"/>
</dbReference>
<dbReference type="PRINTS" id="PR00304">
    <property type="entry name" value="TCOMPLEXTCP1"/>
</dbReference>
<comment type="subcellular location">
    <subcellularLocation>
        <location evidence="1">Cytoplasm</location>
    </subcellularLocation>
</comment>
<reference evidence="13 14" key="1">
    <citation type="submission" date="2019-07" db="EMBL/GenBank/DDBJ databases">
        <title>Genomes of Cafeteria roenbergensis.</title>
        <authorList>
            <person name="Fischer M.G."/>
            <person name="Hackl T."/>
            <person name="Roman M."/>
        </authorList>
    </citation>
    <scope>NUCLEOTIDE SEQUENCE [LARGE SCALE GENOMIC DNA]</scope>
    <source>
        <strain evidence="11 14">Cflag</strain>
        <strain evidence="12 13">E4-10P</strain>
    </source>
</reference>
<evidence type="ECO:0000256" key="10">
    <source>
        <dbReference type="SAM" id="MobiDB-lite"/>
    </source>
</evidence>